<proteinExistence type="predicted"/>
<feature type="coiled-coil region" evidence="1">
    <location>
        <begin position="158"/>
        <end position="274"/>
    </location>
</feature>
<gene>
    <name evidence="3" type="ORF">TCHU04912_LOCUS14261</name>
</gene>
<reference evidence="3" key="1">
    <citation type="submission" date="2021-01" db="EMBL/GenBank/DDBJ databases">
        <authorList>
            <person name="Corre E."/>
            <person name="Pelletier E."/>
            <person name="Niang G."/>
            <person name="Scheremetjew M."/>
            <person name="Finn R."/>
            <person name="Kale V."/>
            <person name="Holt S."/>
            <person name="Cochrane G."/>
            <person name="Meng A."/>
            <person name="Brown T."/>
            <person name="Cohen L."/>
        </authorList>
    </citation>
    <scope>NUCLEOTIDE SEQUENCE</scope>
    <source>
        <strain evidence="3">PLY429</strain>
    </source>
</reference>
<keyword evidence="1" id="KW-0175">Coiled coil</keyword>
<feature type="coiled-coil region" evidence="1">
    <location>
        <begin position="314"/>
        <end position="355"/>
    </location>
</feature>
<accession>A0A7S1T060</accession>
<feature type="region of interest" description="Disordered" evidence="2">
    <location>
        <begin position="1"/>
        <end position="21"/>
    </location>
</feature>
<sequence>MLARQAEKSRALGRQEAEASMQERLDALAAQLEQRTTELTAAQEDVEEMQAQLEAAGVAEELAVAVEGERAELRKQLEKARAEVVEARATSEAAAKEAAEHRATAAERTKKFAVLQAQYKKKEKALHARLEAAESAVEGTSASAGEAAEAVRVAEEARAQAEVDRDALLLKLEEVERKMVQVDAKLAAQVEEGDAAVAKVAELQASLEAAQVSAKAAEASKQSDDEHFERMVAAEVAAHMQNADKRVAEAQEEVAALLEQMKTLEGRAQQAENAKIEMSLVLAQLDEGANMSKPISGLPVGARAELLQEVSVKAEEAELAAAVSTRRAQTAEAELAEARAQLAEMEQRAKELGWQVKMLSEPNTIGGAASQSTGSGGGAGATRSMFDMFGCGGVRPAPR</sequence>
<name>A0A7S1T060_9CHLO</name>
<protein>
    <submittedName>
        <fullName evidence="3">Uncharacterized protein</fullName>
    </submittedName>
</protein>
<evidence type="ECO:0000256" key="1">
    <source>
        <dbReference type="SAM" id="Coils"/>
    </source>
</evidence>
<dbReference type="EMBL" id="HBGG01027665">
    <property type="protein sequence ID" value="CAD9212022.1"/>
    <property type="molecule type" value="Transcribed_RNA"/>
</dbReference>
<feature type="coiled-coil region" evidence="1">
    <location>
        <begin position="25"/>
        <end position="97"/>
    </location>
</feature>
<evidence type="ECO:0000313" key="3">
    <source>
        <dbReference type="EMBL" id="CAD9212022.1"/>
    </source>
</evidence>
<organism evidence="3">
    <name type="scientific">Tetraselmis chuii</name>
    <dbReference type="NCBI Taxonomy" id="63592"/>
    <lineage>
        <taxon>Eukaryota</taxon>
        <taxon>Viridiplantae</taxon>
        <taxon>Chlorophyta</taxon>
        <taxon>core chlorophytes</taxon>
        <taxon>Chlorodendrophyceae</taxon>
        <taxon>Chlorodendrales</taxon>
        <taxon>Chlorodendraceae</taxon>
        <taxon>Tetraselmis</taxon>
    </lineage>
</organism>
<dbReference type="AlphaFoldDB" id="A0A7S1T060"/>
<evidence type="ECO:0000256" key="2">
    <source>
        <dbReference type="SAM" id="MobiDB-lite"/>
    </source>
</evidence>